<evidence type="ECO:0000313" key="4">
    <source>
        <dbReference type="Proteomes" id="UP000263040"/>
    </source>
</evidence>
<dbReference type="PROSITE" id="PS50198">
    <property type="entry name" value="PPIC_PPIASE_2"/>
    <property type="match status" value="1"/>
</dbReference>
<feature type="domain" description="PpiC" evidence="2">
    <location>
        <begin position="112"/>
        <end position="209"/>
    </location>
</feature>
<reference evidence="3 4" key="1">
    <citation type="submission" date="2018-08" db="EMBL/GenBank/DDBJ databases">
        <title>Complete genome of the Arcobacter suis type strain LMG 26152.</title>
        <authorList>
            <person name="Miller W.G."/>
            <person name="Yee E."/>
            <person name="Bono J.L."/>
        </authorList>
    </citation>
    <scope>NUCLEOTIDE SEQUENCE [LARGE SCALE GENOMIC DNA]</scope>
    <source>
        <strain evidence="3 4">CECT 7833</strain>
    </source>
</reference>
<dbReference type="AlphaFoldDB" id="A0AAD0WR33"/>
<keyword evidence="4" id="KW-1185">Reference proteome</keyword>
<protein>
    <recommendedName>
        <fullName evidence="2">PpiC domain-containing protein</fullName>
    </recommendedName>
</protein>
<organism evidence="3 4">
    <name type="scientific">Arcobacter suis CECT 7833</name>
    <dbReference type="NCBI Taxonomy" id="663365"/>
    <lineage>
        <taxon>Bacteria</taxon>
        <taxon>Pseudomonadati</taxon>
        <taxon>Campylobacterota</taxon>
        <taxon>Epsilonproteobacteria</taxon>
        <taxon>Campylobacterales</taxon>
        <taxon>Arcobacteraceae</taxon>
        <taxon>Arcobacter</taxon>
    </lineage>
</organism>
<dbReference type="KEGG" id="asui:ASUIS_1685"/>
<name>A0AAD0WR33_9BACT</name>
<dbReference type="Pfam" id="PF00639">
    <property type="entry name" value="Rotamase"/>
    <property type="match status" value="1"/>
</dbReference>
<dbReference type="RefSeq" id="WP_118886679.1">
    <property type="nucleotide sequence ID" value="NZ_CP032100.1"/>
</dbReference>
<accession>A0AAD0WR33</accession>
<evidence type="ECO:0000313" key="3">
    <source>
        <dbReference type="EMBL" id="AXX90163.1"/>
    </source>
</evidence>
<dbReference type="Proteomes" id="UP000263040">
    <property type="component" value="Chromosome"/>
</dbReference>
<dbReference type="EMBL" id="CP032100">
    <property type="protein sequence ID" value="AXX90163.1"/>
    <property type="molecule type" value="Genomic_DNA"/>
</dbReference>
<dbReference type="InterPro" id="IPR046357">
    <property type="entry name" value="PPIase_dom_sf"/>
</dbReference>
<keyword evidence="1" id="KW-0413">Isomerase</keyword>
<keyword evidence="1" id="KW-0697">Rotamase</keyword>
<dbReference type="GO" id="GO:0003755">
    <property type="term" value="F:peptidyl-prolyl cis-trans isomerase activity"/>
    <property type="evidence" value="ECO:0007669"/>
    <property type="project" value="UniProtKB-KW"/>
</dbReference>
<dbReference type="SUPFAM" id="SSF54534">
    <property type="entry name" value="FKBP-like"/>
    <property type="match status" value="1"/>
</dbReference>
<evidence type="ECO:0000256" key="1">
    <source>
        <dbReference type="PROSITE-ProRule" id="PRU00278"/>
    </source>
</evidence>
<dbReference type="Gene3D" id="3.10.50.40">
    <property type="match status" value="1"/>
</dbReference>
<sequence length="243" mass="27934">MKKFTALFLCSVLFNINLFSDEKEVASYTAQKHKVDFYKQEANVKEALIKEYDTVVKLSQNLEKNIMKNDINLKTAKSILTVDIWSEKFLRSYIPSDAELKELYKAEKPRVVAKYELRNILVTYEENADKIISALNKAKTKKDKQESFIKYVKSVSNDLASKHKDGLTDLVDANKLNSEIKTALKDKNEGDIVKVNLKDVGTQIIFIERYIPEKDASFQESEEALINLAKRKALVKEMDLLLK</sequence>
<dbReference type="InterPro" id="IPR000297">
    <property type="entry name" value="PPIase_PpiC"/>
</dbReference>
<evidence type="ECO:0000259" key="2">
    <source>
        <dbReference type="PROSITE" id="PS50198"/>
    </source>
</evidence>
<gene>
    <name evidence="3" type="ORF">ASUIS_1685</name>
</gene>
<proteinExistence type="predicted"/>